<dbReference type="KEGG" id="lab:LA76x_3445"/>
<organism evidence="1 2">
    <name type="scientific">Lysobacter antibioticus</name>
    <dbReference type="NCBI Taxonomy" id="84531"/>
    <lineage>
        <taxon>Bacteria</taxon>
        <taxon>Pseudomonadati</taxon>
        <taxon>Pseudomonadota</taxon>
        <taxon>Gammaproteobacteria</taxon>
        <taxon>Lysobacterales</taxon>
        <taxon>Lysobacteraceae</taxon>
        <taxon>Lysobacter</taxon>
    </lineage>
</organism>
<protein>
    <submittedName>
        <fullName evidence="1">Uncharacterized protein</fullName>
    </submittedName>
</protein>
<dbReference type="EMBL" id="CP011129">
    <property type="protein sequence ID" value="ALN81569.1"/>
    <property type="molecule type" value="Genomic_DNA"/>
</dbReference>
<dbReference type="Proteomes" id="UP000060787">
    <property type="component" value="Chromosome"/>
</dbReference>
<proteinExistence type="predicted"/>
<evidence type="ECO:0000313" key="2">
    <source>
        <dbReference type="Proteomes" id="UP000060787"/>
    </source>
</evidence>
<reference evidence="1" key="1">
    <citation type="journal article" date="2015" name="BMC Genomics">
        <title>Comparative genomics and metabolic profiling of the genus Lysobacter.</title>
        <authorList>
            <person name="de Bruijn I."/>
            <person name="Cheng X."/>
            <person name="de Jager V."/>
            <person name="Exposito R.G."/>
            <person name="Watrous J."/>
            <person name="Patel N."/>
            <person name="Postma J."/>
            <person name="Dorrestein P.C."/>
            <person name="Kobayashi D."/>
            <person name="Raaijmakers J.M."/>
        </authorList>
    </citation>
    <scope>NUCLEOTIDE SEQUENCE [LARGE SCALE GENOMIC DNA]</scope>
    <source>
        <strain evidence="1">76</strain>
    </source>
</reference>
<dbReference type="KEGG" id="laq:GLA29479_4635"/>
<dbReference type="STRING" id="84531.LA76x_3445"/>
<dbReference type="AlphaFoldDB" id="A0A0S2E3S7"/>
<name>A0A0S2E3S7_LYSAN</name>
<sequence length="37" mass="4258">MYRAGKGVASDDEEFHVARKLVNSFDLVIVRVLFVFE</sequence>
<evidence type="ECO:0000313" key="1">
    <source>
        <dbReference type="EMBL" id="ALN81569.1"/>
    </source>
</evidence>
<keyword evidence="2" id="KW-1185">Reference proteome</keyword>
<accession>A0A0S2E3S7</accession>
<gene>
    <name evidence="1" type="ORF">LA76x_3445</name>
</gene>